<sequence>MAEAGLFTLANSALQAYGPRVKAPPARAQVIPGVTLIALHGHTPGHSGVEQIHSCFAGGYELNLVGPSERSAAAVSC</sequence>
<dbReference type="AlphaFoldDB" id="A0A3G7UAC4"/>
<dbReference type="EMBL" id="CP027754">
    <property type="protein sequence ID" value="AZE55556.1"/>
    <property type="molecule type" value="Genomic_DNA"/>
</dbReference>
<dbReference type="InterPro" id="IPR036866">
    <property type="entry name" value="RibonucZ/Hydroxyglut_hydro"/>
</dbReference>
<evidence type="ECO:0000313" key="2">
    <source>
        <dbReference type="Proteomes" id="UP000268696"/>
    </source>
</evidence>
<reference evidence="1 2" key="1">
    <citation type="submission" date="2018-03" db="EMBL/GenBank/DDBJ databases">
        <title>Diversity of phytobeneficial traits revealed by whole-genome analysis of worldwide-isolated phenazine-producing Pseudomonas spp.</title>
        <authorList>
            <person name="Biessy A."/>
            <person name="Novinscak A."/>
            <person name="Blom J."/>
            <person name="Leger G."/>
            <person name="Thomashow L.S."/>
            <person name="Cazorla F.M."/>
            <person name="Josic D."/>
            <person name="Filion M."/>
        </authorList>
    </citation>
    <scope>NUCLEOTIDE SEQUENCE [LARGE SCALE GENOMIC DNA]</scope>
    <source>
        <strain evidence="1 2">30B</strain>
    </source>
</reference>
<dbReference type="RefSeq" id="WP_124378097.1">
    <property type="nucleotide sequence ID" value="NZ_CP027754.1"/>
</dbReference>
<dbReference type="Gene3D" id="3.60.15.10">
    <property type="entry name" value="Ribonuclease Z/Hydroxyacylglutathione hydrolase-like"/>
    <property type="match status" value="1"/>
</dbReference>
<proteinExistence type="predicted"/>
<evidence type="ECO:0000313" key="1">
    <source>
        <dbReference type="EMBL" id="AZE55556.1"/>
    </source>
</evidence>
<protein>
    <submittedName>
        <fullName evidence="1">Uncharacterized protein</fullName>
    </submittedName>
</protein>
<gene>
    <name evidence="1" type="ORF">C4K03_3403</name>
</gene>
<accession>A0A3G7UAC4</accession>
<name>A0A3G7UAC4_9PSED</name>
<dbReference type="Proteomes" id="UP000268696">
    <property type="component" value="Chromosome"/>
</dbReference>
<organism evidence="1 2">
    <name type="scientific">Pseudomonas synxantha</name>
    <dbReference type="NCBI Taxonomy" id="47883"/>
    <lineage>
        <taxon>Bacteria</taxon>
        <taxon>Pseudomonadati</taxon>
        <taxon>Pseudomonadota</taxon>
        <taxon>Gammaproteobacteria</taxon>
        <taxon>Pseudomonadales</taxon>
        <taxon>Pseudomonadaceae</taxon>
        <taxon>Pseudomonas</taxon>
    </lineage>
</organism>